<evidence type="ECO:0000313" key="2">
    <source>
        <dbReference type="Proteomes" id="UP000567179"/>
    </source>
</evidence>
<proteinExistence type="predicted"/>
<keyword evidence="2" id="KW-1185">Reference proteome</keyword>
<evidence type="ECO:0008006" key="3">
    <source>
        <dbReference type="Google" id="ProtNLM"/>
    </source>
</evidence>
<reference evidence="1 2" key="1">
    <citation type="journal article" date="2020" name="ISME J.">
        <title>Uncovering the hidden diversity of litter-decomposition mechanisms in mushroom-forming fungi.</title>
        <authorList>
            <person name="Floudas D."/>
            <person name="Bentzer J."/>
            <person name="Ahren D."/>
            <person name="Johansson T."/>
            <person name="Persson P."/>
            <person name="Tunlid A."/>
        </authorList>
    </citation>
    <scope>NUCLEOTIDE SEQUENCE [LARGE SCALE GENOMIC DNA]</scope>
    <source>
        <strain evidence="1 2">CBS 101986</strain>
    </source>
</reference>
<dbReference type="InterPro" id="IPR029058">
    <property type="entry name" value="AB_hydrolase_fold"/>
</dbReference>
<evidence type="ECO:0000313" key="1">
    <source>
        <dbReference type="EMBL" id="KAF5327059.1"/>
    </source>
</evidence>
<organism evidence="1 2">
    <name type="scientific">Psilocybe cf. subviscida</name>
    <dbReference type="NCBI Taxonomy" id="2480587"/>
    <lineage>
        <taxon>Eukaryota</taxon>
        <taxon>Fungi</taxon>
        <taxon>Dikarya</taxon>
        <taxon>Basidiomycota</taxon>
        <taxon>Agaricomycotina</taxon>
        <taxon>Agaricomycetes</taxon>
        <taxon>Agaricomycetidae</taxon>
        <taxon>Agaricales</taxon>
        <taxon>Agaricineae</taxon>
        <taxon>Strophariaceae</taxon>
        <taxon>Psilocybe</taxon>
    </lineage>
</organism>
<dbReference type="Gene3D" id="3.40.50.1820">
    <property type="entry name" value="alpha/beta hydrolase"/>
    <property type="match status" value="1"/>
</dbReference>
<sequence>MSVQVQSLNIGGIRVQVFLPSKLSASVAVLFLLHGRHGSAKDVEQNAQELIEQVNGHGKKGKSLCIVTLNHRNHGERTVIAESNNAWSEEPANWRHALDMYSIQLGTTRDVSHLIDFLPAYLFPQNEHTIDAWGIAGISLGGHSTWLGLANDPRLELGIPIIGCPDYLKLIKQRAEGSGIAFAPPHIPDSFINFVKSVDPASTKYTAQDSSNPFYGKKVLVLSGEVDKLVPWTASQEFVDALEVGPGKKKVFVQKGVGHEATKEMLKEAGLFIQEELC</sequence>
<dbReference type="EMBL" id="JAACJJ010000014">
    <property type="protein sequence ID" value="KAF5327059.1"/>
    <property type="molecule type" value="Genomic_DNA"/>
</dbReference>
<gene>
    <name evidence="1" type="ORF">D9619_004615</name>
</gene>
<dbReference type="AlphaFoldDB" id="A0A8H5F7Y5"/>
<dbReference type="Proteomes" id="UP000567179">
    <property type="component" value="Unassembled WGS sequence"/>
</dbReference>
<protein>
    <recommendedName>
        <fullName evidence="3">Peptidase S9 prolyl oligopeptidase catalytic domain-containing protein</fullName>
    </recommendedName>
</protein>
<dbReference type="PANTHER" id="PTHR47381">
    <property type="entry name" value="ALPHA/BETA-HYDROLASES SUPERFAMILY PROTEIN"/>
    <property type="match status" value="1"/>
</dbReference>
<name>A0A8H5F7Y5_9AGAR</name>
<dbReference type="SUPFAM" id="SSF53474">
    <property type="entry name" value="alpha/beta-Hydrolases"/>
    <property type="match status" value="1"/>
</dbReference>
<accession>A0A8H5F7Y5</accession>
<dbReference type="OrthoDB" id="2152248at2759"/>
<dbReference type="PANTHER" id="PTHR47381:SF3">
    <property type="entry name" value="ALPHA_BETA-HYDROLASES SUPERFAMILY PROTEIN"/>
    <property type="match status" value="1"/>
</dbReference>
<comment type="caution">
    <text evidence="1">The sequence shown here is derived from an EMBL/GenBank/DDBJ whole genome shotgun (WGS) entry which is preliminary data.</text>
</comment>